<dbReference type="GeneID" id="66519312"/>
<feature type="compositionally biased region" description="Polar residues" evidence="1">
    <location>
        <begin position="137"/>
        <end position="154"/>
    </location>
</feature>
<dbReference type="AlphaFoldDB" id="A0AAU8T6B8"/>
<dbReference type="EMBL" id="CP010027">
    <property type="protein sequence ID" value="AJZ62103.1"/>
    <property type="molecule type" value="Genomic_DNA"/>
</dbReference>
<sequence>MSETKKGDSPTAGVVTGQQLAHLFDAVRKLGTADGCEAAYGDVLKDLKIALSEAEAELEPTPDNPVIPSTIIVLGKLVRRLEPAPKHYAEKAVERTERLIDLCRRIGLVKVDHKGSLASHYHMRNATGRTPTRKTRGCNQAVKTDGYPQSDSVF</sequence>
<name>A0AAU8T6B8_9BURK</name>
<organism evidence="2 3">
    <name type="scientific">Paraburkholderia fungorum</name>
    <dbReference type="NCBI Taxonomy" id="134537"/>
    <lineage>
        <taxon>Bacteria</taxon>
        <taxon>Pseudomonadati</taxon>
        <taxon>Pseudomonadota</taxon>
        <taxon>Betaproteobacteria</taxon>
        <taxon>Burkholderiales</taxon>
        <taxon>Burkholderiaceae</taxon>
        <taxon>Paraburkholderia</taxon>
    </lineage>
</organism>
<reference evidence="2 3" key="1">
    <citation type="journal article" date="2015" name="Genome Announc.">
        <title>Complete genome sequences for 59 burkholderia isolates, both pathogenic and near neighbor.</title>
        <authorList>
            <person name="Johnson S.L."/>
            <person name="Bishop-Lilly K.A."/>
            <person name="Ladner J.T."/>
            <person name="Daligault H.E."/>
            <person name="Davenport K.W."/>
            <person name="Jaissle J."/>
            <person name="Frey K.G."/>
            <person name="Koroleva G.I."/>
            <person name="Bruce D.C."/>
            <person name="Coyne S.R."/>
            <person name="Broomall S.M."/>
            <person name="Li P.E."/>
            <person name="Teshima H."/>
            <person name="Gibbons H.S."/>
            <person name="Palacios G.F."/>
            <person name="Rosenzweig C.N."/>
            <person name="Redden C.L."/>
            <person name="Xu Y."/>
            <person name="Minogue T.D."/>
            <person name="Chain P.S."/>
        </authorList>
    </citation>
    <scope>NUCLEOTIDE SEQUENCE [LARGE SCALE GENOMIC DNA]</scope>
    <source>
        <strain evidence="2 3">ATCC BAA-463</strain>
    </source>
</reference>
<dbReference type="RefSeq" id="WP_046572091.1">
    <property type="nucleotide sequence ID" value="NZ_CP010027.1"/>
</dbReference>
<protein>
    <submittedName>
        <fullName evidence="2">Uncharacterized protein</fullName>
    </submittedName>
</protein>
<feature type="region of interest" description="Disordered" evidence="1">
    <location>
        <begin position="124"/>
        <end position="154"/>
    </location>
</feature>
<evidence type="ECO:0000256" key="1">
    <source>
        <dbReference type="SAM" id="MobiDB-lite"/>
    </source>
</evidence>
<evidence type="ECO:0000313" key="3">
    <source>
        <dbReference type="Proteomes" id="UP000032614"/>
    </source>
</evidence>
<dbReference type="Proteomes" id="UP000032614">
    <property type="component" value="Chromosome 2"/>
</dbReference>
<accession>A0AAU8T6B8</accession>
<gene>
    <name evidence="2" type="ORF">OI25_5480</name>
</gene>
<dbReference type="KEGG" id="bfn:OI25_5480"/>
<evidence type="ECO:0000313" key="2">
    <source>
        <dbReference type="EMBL" id="AJZ62103.1"/>
    </source>
</evidence>
<proteinExistence type="predicted"/>